<dbReference type="Pfam" id="PF07690">
    <property type="entry name" value="MFS_1"/>
    <property type="match status" value="1"/>
</dbReference>
<evidence type="ECO:0000256" key="7">
    <source>
        <dbReference type="SAM" id="MobiDB-lite"/>
    </source>
</evidence>
<feature type="transmembrane region" description="Helical" evidence="8">
    <location>
        <begin position="251"/>
        <end position="271"/>
    </location>
</feature>
<keyword evidence="10" id="KW-1185">Reference proteome</keyword>
<dbReference type="InterPro" id="IPR050382">
    <property type="entry name" value="MFS_Na/Anion_cotransporter"/>
</dbReference>
<evidence type="ECO:0008006" key="11">
    <source>
        <dbReference type="Google" id="ProtNLM"/>
    </source>
</evidence>
<dbReference type="RefSeq" id="XP_024084828.1">
    <property type="nucleotide sequence ID" value="XM_024229060.1"/>
</dbReference>
<feature type="region of interest" description="Disordered" evidence="7">
    <location>
        <begin position="721"/>
        <end position="1009"/>
    </location>
</feature>
<dbReference type="PANTHER" id="PTHR11662:SF280">
    <property type="entry name" value="FI21844P1-RELATED"/>
    <property type="match status" value="1"/>
</dbReference>
<feature type="compositionally biased region" description="Basic and acidic residues" evidence="7">
    <location>
        <begin position="959"/>
        <end position="984"/>
    </location>
</feature>
<dbReference type="GO" id="GO:0016020">
    <property type="term" value="C:membrane"/>
    <property type="evidence" value="ECO:0007669"/>
    <property type="project" value="UniProtKB-SubCell"/>
</dbReference>
<dbReference type="Proteomes" id="UP000494040">
    <property type="component" value="Unassembled WGS sequence"/>
</dbReference>
<feature type="compositionally biased region" description="Basic and acidic residues" evidence="7">
    <location>
        <begin position="990"/>
        <end position="1009"/>
    </location>
</feature>
<feature type="transmembrane region" description="Helical" evidence="8">
    <location>
        <begin position="353"/>
        <end position="372"/>
    </location>
</feature>
<keyword evidence="5 8" id="KW-1133">Transmembrane helix</keyword>
<evidence type="ECO:0000256" key="4">
    <source>
        <dbReference type="ARBA" id="ARBA00022847"/>
    </source>
</evidence>
<dbReference type="SUPFAM" id="SSF103473">
    <property type="entry name" value="MFS general substrate transporter"/>
    <property type="match status" value="1"/>
</dbReference>
<evidence type="ECO:0000256" key="5">
    <source>
        <dbReference type="ARBA" id="ARBA00022989"/>
    </source>
</evidence>
<keyword evidence="3 8" id="KW-0812">Transmembrane</keyword>
<dbReference type="Gene3D" id="1.20.1250.20">
    <property type="entry name" value="MFS general substrate transporter like domains"/>
    <property type="match status" value="2"/>
</dbReference>
<dbReference type="EnsemblMetazoa" id="XM_024229059.1">
    <property type="protein sequence ID" value="XP_024084827.1"/>
    <property type="gene ID" value="LOC106670992"/>
</dbReference>
<feature type="compositionally biased region" description="Basic and acidic residues" evidence="7">
    <location>
        <begin position="725"/>
        <end position="743"/>
    </location>
</feature>
<protein>
    <recommendedName>
        <fullName evidence="11">Inorganic phosphate cotransporter</fullName>
    </recommendedName>
</protein>
<feature type="compositionally biased region" description="Basic residues" evidence="7">
    <location>
        <begin position="945"/>
        <end position="958"/>
    </location>
</feature>
<dbReference type="PANTHER" id="PTHR11662">
    <property type="entry name" value="SOLUTE CARRIER FAMILY 17"/>
    <property type="match status" value="1"/>
</dbReference>
<feature type="transmembrane region" description="Helical" evidence="8">
    <location>
        <begin position="417"/>
        <end position="436"/>
    </location>
</feature>
<dbReference type="RefSeq" id="XP_024084827.1">
    <property type="nucleotide sequence ID" value="XM_024229059.1"/>
</dbReference>
<dbReference type="KEGG" id="clec:106670992"/>
<feature type="compositionally biased region" description="Basic and acidic residues" evidence="7">
    <location>
        <begin position="804"/>
        <end position="815"/>
    </location>
</feature>
<dbReference type="EnsemblMetazoa" id="XM_024229060.1">
    <property type="protein sequence ID" value="XP_024084828.1"/>
    <property type="gene ID" value="LOC106670992"/>
</dbReference>
<feature type="compositionally biased region" description="Basic and acidic residues" evidence="7">
    <location>
        <begin position="824"/>
        <end position="855"/>
    </location>
</feature>
<comment type="subcellular location">
    <subcellularLocation>
        <location evidence="1">Membrane</location>
        <topology evidence="1">Multi-pass membrane protein</topology>
    </subcellularLocation>
</comment>
<feature type="transmembrane region" description="Helical" evidence="8">
    <location>
        <begin position="327"/>
        <end position="347"/>
    </location>
</feature>
<dbReference type="InterPro" id="IPR036259">
    <property type="entry name" value="MFS_trans_sf"/>
</dbReference>
<feature type="transmembrane region" description="Helical" evidence="8">
    <location>
        <begin position="121"/>
        <end position="143"/>
    </location>
</feature>
<evidence type="ECO:0000256" key="2">
    <source>
        <dbReference type="ARBA" id="ARBA00022448"/>
    </source>
</evidence>
<organism evidence="9 10">
    <name type="scientific">Cimex lectularius</name>
    <name type="common">Bed bug</name>
    <name type="synonym">Acanthia lectularia</name>
    <dbReference type="NCBI Taxonomy" id="79782"/>
    <lineage>
        <taxon>Eukaryota</taxon>
        <taxon>Metazoa</taxon>
        <taxon>Ecdysozoa</taxon>
        <taxon>Arthropoda</taxon>
        <taxon>Hexapoda</taxon>
        <taxon>Insecta</taxon>
        <taxon>Pterygota</taxon>
        <taxon>Neoptera</taxon>
        <taxon>Paraneoptera</taxon>
        <taxon>Hemiptera</taxon>
        <taxon>Heteroptera</taxon>
        <taxon>Panheteroptera</taxon>
        <taxon>Cimicomorpha</taxon>
        <taxon>Cimicidae</taxon>
        <taxon>Cimex</taxon>
    </lineage>
</organism>
<evidence type="ECO:0000313" key="9">
    <source>
        <dbReference type="EnsemblMetazoa" id="XP_024084828.1"/>
    </source>
</evidence>
<keyword evidence="2" id="KW-0813">Transport</keyword>
<evidence type="ECO:0000313" key="10">
    <source>
        <dbReference type="Proteomes" id="UP000494040"/>
    </source>
</evidence>
<feature type="transmembrane region" description="Helical" evidence="8">
    <location>
        <begin position="155"/>
        <end position="176"/>
    </location>
</feature>
<dbReference type="GO" id="GO:0015293">
    <property type="term" value="F:symporter activity"/>
    <property type="evidence" value="ECO:0007669"/>
    <property type="project" value="UniProtKB-KW"/>
</dbReference>
<accession>A0A8I6SM14</accession>
<feature type="compositionally biased region" description="Basic and acidic residues" evidence="7">
    <location>
        <begin position="780"/>
        <end position="792"/>
    </location>
</feature>
<feature type="transmembrane region" description="Helical" evidence="8">
    <location>
        <begin position="24"/>
        <end position="47"/>
    </location>
</feature>
<evidence type="ECO:0000256" key="8">
    <source>
        <dbReference type="SAM" id="Phobius"/>
    </source>
</evidence>
<feature type="transmembrane region" description="Helical" evidence="8">
    <location>
        <begin position="384"/>
        <end position="405"/>
    </location>
</feature>
<feature type="transmembrane region" description="Helical" evidence="8">
    <location>
        <begin position="59"/>
        <end position="80"/>
    </location>
</feature>
<dbReference type="GO" id="GO:0006820">
    <property type="term" value="P:monoatomic anion transport"/>
    <property type="evidence" value="ECO:0007669"/>
    <property type="project" value="TreeGrafter"/>
</dbReference>
<evidence type="ECO:0000256" key="6">
    <source>
        <dbReference type="ARBA" id="ARBA00023136"/>
    </source>
</evidence>
<feature type="compositionally biased region" description="Basic and acidic residues" evidence="7">
    <location>
        <begin position="898"/>
        <end position="944"/>
    </location>
</feature>
<proteinExistence type="predicted"/>
<dbReference type="GeneID" id="106670992"/>
<dbReference type="FunFam" id="1.20.1250.20:FF:000003">
    <property type="entry name" value="Solute carrier family 17 member 3"/>
    <property type="match status" value="1"/>
</dbReference>
<keyword evidence="4" id="KW-0769">Symport</keyword>
<dbReference type="OrthoDB" id="2962993at2759"/>
<dbReference type="OMA" id="FCAFDTP"/>
<evidence type="ECO:0000256" key="1">
    <source>
        <dbReference type="ARBA" id="ARBA00004141"/>
    </source>
</evidence>
<feature type="transmembrane region" description="Helical" evidence="8">
    <location>
        <begin position="188"/>
        <end position="207"/>
    </location>
</feature>
<name>A0A8I6SM14_CIMLE</name>
<feature type="compositionally biased region" description="Basic and acidic residues" evidence="7">
    <location>
        <begin position="865"/>
        <end position="879"/>
    </location>
</feature>
<feature type="transmembrane region" description="Helical" evidence="8">
    <location>
        <begin position="291"/>
        <end position="315"/>
    </location>
</feature>
<feature type="compositionally biased region" description="Basic and acidic residues" evidence="7">
    <location>
        <begin position="756"/>
        <end position="768"/>
    </location>
</feature>
<reference evidence="9" key="1">
    <citation type="submission" date="2022-01" db="UniProtKB">
        <authorList>
            <consortium name="EnsemblMetazoa"/>
        </authorList>
    </citation>
    <scope>IDENTIFICATION</scope>
</reference>
<sequence length="1009" mass="113147">MVFHNCGDGICIPFGFLSIRKFQAVLMSFSLMCYVSTTNLLGIMDFINEEHLREGGSDWNILGSSGFQLVITSFFIGYLMSSILSGIMVTRLNSVIMISRCMLANAVITVFTPYLVRSSSWSGFCLTRFSLGISSGFINSSILDILANWCPKIELIVTGNIVFSGHYLGNIVSAVLSSTIGQNENWPNVFYVSSILSFTSAALWHLYGCETPYKCSYITLEELLYLQANLKDLSLSTEKVIPWKGIFQNNYFIVTMISHSANNWCFWFLVFEIPIYLKDVLRIEPHEVKTLIILPYAMTYATSFITAYTLQMFIWGNVTSIENSRKLCNTIALWGLVFCFAVIWLTVTSFSSVSMYALAVVLNYYSFFGHVINYIDLSPNFCGLLIGIANCLGNIPTALGYLFVSKLVSDTSISEEWNPAFIMSAGAAFLGGLFFLGGGSVEVQQFNYINTQKMYRSTRTSRSMFSLRESVNSQPQSVAESIDSMNVQEASSASIMKEKVSPFRKMGSAIGKVIPYTMLNHLKTRGYSPTFINLESELSKGPITQSTAVVTPIIHDMITNASMKQLQMEINTLRKKSLYSKLMRSKLAVASDEMVGTTSDSPKELDDVAPGLNEKLTNRKASTSKQISRESLVKRDLSLFKPESREASTSKQISHESLVKQGLSLFKPESREASTSKQISRESLLKRGLSLFKPESREASTSKQLSRESLLKRDRFKPKLKVRSISKEPLEQLQKKDQSKIKFDLPSTSEQLSPEKLLKEDQSKRKSEIPSTYEQLSPEKLLKEDQSKKKSEVPSTSKQLSPEKLSKEDQSKIKGEVPSTSKQESPEKLLKDGPSKQQRQEKLLKKDQSKTKLEVLPDIYGPSTSKKESQEKLPRKDLSKTSLGAVPIHEGPSTSNQESHEKVPQQDQSKPRLEVLPKHDGPSTSKEEPQEKLPKGDSTREVKPSGRKQCSKCGKGSRRRLDEAGPSRPKESQEISKQKEDSQKDPTQPESEKDDKEKKDDEHKDDKSK</sequence>
<evidence type="ECO:0000256" key="3">
    <source>
        <dbReference type="ARBA" id="ARBA00022692"/>
    </source>
</evidence>
<keyword evidence="6 8" id="KW-0472">Membrane</keyword>
<dbReference type="AlphaFoldDB" id="A0A8I6SM14"/>
<dbReference type="InterPro" id="IPR011701">
    <property type="entry name" value="MFS"/>
</dbReference>
<feature type="transmembrane region" description="Helical" evidence="8">
    <location>
        <begin position="92"/>
        <end position="115"/>
    </location>
</feature>